<evidence type="ECO:0000256" key="5">
    <source>
        <dbReference type="ARBA" id="ARBA00022692"/>
    </source>
</evidence>
<evidence type="ECO:0000256" key="14">
    <source>
        <dbReference type="ARBA" id="ARBA00026104"/>
    </source>
</evidence>
<comment type="subcellular location">
    <subcellularLocation>
        <location evidence="2">Cell membrane</location>
        <topology evidence="2">Multi-pass membrane protein</topology>
    </subcellularLocation>
</comment>
<dbReference type="Gene3D" id="3.40.50.1820">
    <property type="entry name" value="alpha/beta hydrolase"/>
    <property type="match status" value="1"/>
</dbReference>
<comment type="caution">
    <text evidence="16">The sequence shown here is derived from an EMBL/GenBank/DDBJ whole genome shotgun (WGS) entry which is preliminary data.</text>
</comment>
<evidence type="ECO:0000256" key="3">
    <source>
        <dbReference type="ARBA" id="ARBA00022475"/>
    </source>
</evidence>
<comment type="catalytic activity">
    <reaction evidence="13">
        <text>a 1,2-diacyl-sn-glycerol + H2O = a 2-acylglycerol + a fatty acid + H(+)</text>
        <dbReference type="Rhea" id="RHEA:33275"/>
        <dbReference type="ChEBI" id="CHEBI:15377"/>
        <dbReference type="ChEBI" id="CHEBI:15378"/>
        <dbReference type="ChEBI" id="CHEBI:17389"/>
        <dbReference type="ChEBI" id="CHEBI:17815"/>
        <dbReference type="ChEBI" id="CHEBI:28868"/>
        <dbReference type="EC" id="3.1.1.116"/>
    </reaction>
    <physiologicalReaction direction="left-to-right" evidence="13">
        <dbReference type="Rhea" id="RHEA:33276"/>
    </physiologicalReaction>
</comment>
<dbReference type="EC" id="3.1.1.116" evidence="14"/>
<keyword evidence="6" id="KW-0479">Metal-binding</keyword>
<dbReference type="PANTHER" id="PTHR45792:SF8">
    <property type="entry name" value="DIACYLGLYCEROL LIPASE-ALPHA"/>
    <property type="match status" value="1"/>
</dbReference>
<dbReference type="GO" id="GO:0016042">
    <property type="term" value="P:lipid catabolic process"/>
    <property type="evidence" value="ECO:0007669"/>
    <property type="project" value="UniProtKB-KW"/>
</dbReference>
<keyword evidence="3" id="KW-1003">Cell membrane</keyword>
<evidence type="ECO:0000256" key="7">
    <source>
        <dbReference type="ARBA" id="ARBA00022801"/>
    </source>
</evidence>
<keyword evidence="9" id="KW-0442">Lipid degradation</keyword>
<dbReference type="AlphaFoldDB" id="A0A4Z1T842"/>
<evidence type="ECO:0000256" key="11">
    <source>
        <dbReference type="ARBA" id="ARBA00023098"/>
    </source>
</evidence>
<evidence type="ECO:0000313" key="17">
    <source>
        <dbReference type="Proteomes" id="UP000315496"/>
    </source>
</evidence>
<gene>
    <name evidence="16" type="ORF">GMRT_13780</name>
</gene>
<evidence type="ECO:0000256" key="9">
    <source>
        <dbReference type="ARBA" id="ARBA00022963"/>
    </source>
</evidence>
<keyword evidence="12" id="KW-0472">Membrane</keyword>
<dbReference type="Pfam" id="PF01764">
    <property type="entry name" value="Lipase_3"/>
    <property type="match status" value="1"/>
</dbReference>
<keyword evidence="7" id="KW-0378">Hydrolase</keyword>
<evidence type="ECO:0000256" key="1">
    <source>
        <dbReference type="ARBA" id="ARBA00001913"/>
    </source>
</evidence>
<keyword evidence="17" id="KW-1185">Reference proteome</keyword>
<dbReference type="GO" id="GO:0005886">
    <property type="term" value="C:plasma membrane"/>
    <property type="evidence" value="ECO:0007669"/>
    <property type="project" value="UniProtKB-SubCell"/>
</dbReference>
<keyword evidence="10" id="KW-1133">Transmembrane helix</keyword>
<dbReference type="EMBL" id="VDLU01000002">
    <property type="protein sequence ID" value="TNJ28749.1"/>
    <property type="molecule type" value="Genomic_DNA"/>
</dbReference>
<dbReference type="CDD" id="cd00519">
    <property type="entry name" value="Lipase_3"/>
    <property type="match status" value="1"/>
</dbReference>
<proteinExistence type="predicted"/>
<evidence type="ECO:0000313" key="16">
    <source>
        <dbReference type="EMBL" id="TNJ28749.1"/>
    </source>
</evidence>
<keyword evidence="8" id="KW-0106">Calcium</keyword>
<comment type="cofactor">
    <cofactor evidence="1">
        <name>Ca(2+)</name>
        <dbReference type="ChEBI" id="CHEBI:29108"/>
    </cofactor>
</comment>
<dbReference type="GO" id="GO:0046872">
    <property type="term" value="F:metal ion binding"/>
    <property type="evidence" value="ECO:0007669"/>
    <property type="project" value="UniProtKB-KW"/>
</dbReference>
<evidence type="ECO:0000256" key="4">
    <source>
        <dbReference type="ARBA" id="ARBA00022553"/>
    </source>
</evidence>
<evidence type="ECO:0000259" key="15">
    <source>
        <dbReference type="Pfam" id="PF01764"/>
    </source>
</evidence>
<feature type="domain" description="Fungal lipase-type" evidence="15">
    <location>
        <begin position="327"/>
        <end position="441"/>
    </location>
</feature>
<dbReference type="Proteomes" id="UP000315496">
    <property type="component" value="Chromosome 2"/>
</dbReference>
<dbReference type="InterPro" id="IPR052214">
    <property type="entry name" value="DAG_Lipase-Related"/>
</dbReference>
<dbReference type="GO" id="GO:0016298">
    <property type="term" value="F:lipase activity"/>
    <property type="evidence" value="ECO:0007669"/>
    <property type="project" value="TreeGrafter"/>
</dbReference>
<dbReference type="OrthoDB" id="438440at2759"/>
<evidence type="ECO:0000256" key="12">
    <source>
        <dbReference type="ARBA" id="ARBA00023136"/>
    </source>
</evidence>
<evidence type="ECO:0000256" key="6">
    <source>
        <dbReference type="ARBA" id="ARBA00022723"/>
    </source>
</evidence>
<evidence type="ECO:0000256" key="8">
    <source>
        <dbReference type="ARBA" id="ARBA00022837"/>
    </source>
</evidence>
<sequence length="599" mass="68053">MVSALGSMRESFHMLGELLGLLGAELPKTPSGRLKWLRTVSMEDVQPYTDYLVGDEVVSVQFIRTLQRFCEASIGIYGCGHIKVDLTHKAGELPKSSLWRRLQIPLARLLYSVTSRRETSNSLSQLVRDTKEMREVDIEYHAEGASSQVHQEEVSALGSMRQYTGARVDVRLPMPDQQCQYTIPTSSVYPLPQIDLERYLESDHYLHQQGYRLALPDHTEFVGMTSKYRGPLRVDKKAFARRLGLPPASILAFNTQNRYFELPYVVYADHARQELVLVIRGTMTFADLSVDLLTDCAAVTIPPYDFGAQVRALQDAGHKGHALNLHTIRRVQAACAVQDENYAHYGAYVCASRIYYDVLSVMQRFVAQEGKRSEYRIIFTGHSLGGGVAALLGLFFRDLFGERVHVYGYGTPRIISPTLAAAVPNSYHLVFQNDMIPRLHFRAVYGLMWRLSLRAEIARRKLIVPMERQSGPIELPFDCKDTADLDDAELVKLYTTRHLVAEEPASILPLWPPGRLLVLDLLSPMGEHTYTLGELRDYFRKEKLHDLRSHTFARLREVSPEALDELILSRELWADHLAYYTGLLLLLYGYAEDDGNDRK</sequence>
<name>A0A4Z1T842_GIAMU</name>
<accession>A0A4Z1T842</accession>
<dbReference type="SUPFAM" id="SSF53474">
    <property type="entry name" value="alpha/beta-Hydrolases"/>
    <property type="match status" value="1"/>
</dbReference>
<organism evidence="16 17">
    <name type="scientific">Giardia muris</name>
    <dbReference type="NCBI Taxonomy" id="5742"/>
    <lineage>
        <taxon>Eukaryota</taxon>
        <taxon>Metamonada</taxon>
        <taxon>Diplomonadida</taxon>
        <taxon>Hexamitidae</taxon>
        <taxon>Giardiinae</taxon>
        <taxon>Giardia</taxon>
    </lineage>
</organism>
<protein>
    <recommendedName>
        <fullName evidence="14">sn-1-specific diacylglycerol lipase</fullName>
        <ecNumber evidence="14">3.1.1.116</ecNumber>
    </recommendedName>
</protein>
<evidence type="ECO:0000256" key="10">
    <source>
        <dbReference type="ARBA" id="ARBA00022989"/>
    </source>
</evidence>
<dbReference type="VEuPathDB" id="GiardiaDB:GMRT_13780"/>
<keyword evidence="11" id="KW-0443">Lipid metabolism</keyword>
<keyword evidence="5" id="KW-0812">Transmembrane</keyword>
<keyword evidence="4" id="KW-0597">Phosphoprotein</keyword>
<dbReference type="PANTHER" id="PTHR45792">
    <property type="entry name" value="DIACYLGLYCEROL LIPASE HOMOLOG-RELATED"/>
    <property type="match status" value="1"/>
</dbReference>
<evidence type="ECO:0000256" key="2">
    <source>
        <dbReference type="ARBA" id="ARBA00004651"/>
    </source>
</evidence>
<reference evidence="16 17" key="1">
    <citation type="submission" date="2019-05" db="EMBL/GenBank/DDBJ databases">
        <title>The compact genome of Giardia muris reveals important steps in the evolution of intestinal protozoan parasites.</title>
        <authorList>
            <person name="Xu F."/>
            <person name="Jimenez-Gonzalez A."/>
            <person name="Einarsson E."/>
            <person name="Astvaldsson A."/>
            <person name="Peirasmaki D."/>
            <person name="Eckmann L."/>
            <person name="Andersson J.O."/>
            <person name="Svard S.G."/>
            <person name="Jerlstrom-Hultqvist J."/>
        </authorList>
    </citation>
    <scope>NUCLEOTIDE SEQUENCE [LARGE SCALE GENOMIC DNA]</scope>
    <source>
        <strain evidence="16 17">Roberts-Thomson</strain>
    </source>
</reference>
<dbReference type="InterPro" id="IPR029058">
    <property type="entry name" value="AB_hydrolase_fold"/>
</dbReference>
<evidence type="ECO:0000256" key="13">
    <source>
        <dbReference type="ARBA" id="ARBA00024531"/>
    </source>
</evidence>
<dbReference type="InterPro" id="IPR002921">
    <property type="entry name" value="Fungal_lipase-type"/>
</dbReference>